<name>A0A919S2H7_9CLOT</name>
<evidence type="ECO:0000256" key="7">
    <source>
        <dbReference type="RuleBase" id="RU003956"/>
    </source>
</evidence>
<dbReference type="Proteomes" id="UP000679179">
    <property type="component" value="Unassembled WGS sequence"/>
</dbReference>
<proteinExistence type="inferred from homology"/>
<accession>A0A919S2H7</accession>
<comment type="similarity">
    <text evidence="1 7">Belongs to the beta-class carbonic anhydrase family.</text>
</comment>
<dbReference type="Pfam" id="PF00484">
    <property type="entry name" value="Pro_CA"/>
    <property type="match status" value="1"/>
</dbReference>
<feature type="binding site" evidence="6">
    <location>
        <position position="160"/>
    </location>
    <ligand>
        <name>Zn(2+)</name>
        <dbReference type="ChEBI" id="CHEBI:29105"/>
    </ligand>
</feature>
<dbReference type="PROSITE" id="PS00705">
    <property type="entry name" value="PROK_CO2_ANHYDRASE_2"/>
    <property type="match status" value="1"/>
</dbReference>
<dbReference type="PROSITE" id="PS00704">
    <property type="entry name" value="PROK_CO2_ANHYDRASE_1"/>
    <property type="match status" value="1"/>
</dbReference>
<feature type="binding site" evidence="6">
    <location>
        <position position="106"/>
    </location>
    <ligand>
        <name>Zn(2+)</name>
        <dbReference type="ChEBI" id="CHEBI:29105"/>
    </ligand>
</feature>
<evidence type="ECO:0000313" key="10">
    <source>
        <dbReference type="Proteomes" id="UP000679179"/>
    </source>
</evidence>
<dbReference type="CDD" id="cd03378">
    <property type="entry name" value="beta_CA_cladeC"/>
    <property type="match status" value="1"/>
</dbReference>
<dbReference type="SMART" id="SM00947">
    <property type="entry name" value="Pro_CA"/>
    <property type="match status" value="1"/>
</dbReference>
<dbReference type="InterPro" id="IPR036874">
    <property type="entry name" value="Carbonic_anhydrase_sf"/>
</dbReference>
<comment type="catalytic activity">
    <reaction evidence="5 7">
        <text>hydrogencarbonate + H(+) = CO2 + H2O</text>
        <dbReference type="Rhea" id="RHEA:10748"/>
        <dbReference type="ChEBI" id="CHEBI:15377"/>
        <dbReference type="ChEBI" id="CHEBI:15378"/>
        <dbReference type="ChEBI" id="CHEBI:16526"/>
        <dbReference type="ChEBI" id="CHEBI:17544"/>
        <dbReference type="EC" id="4.2.1.1"/>
    </reaction>
</comment>
<dbReference type="RefSeq" id="WP_212904723.1">
    <property type="nucleotide sequence ID" value="NZ_BOPZ01000026.1"/>
</dbReference>
<dbReference type="AlphaFoldDB" id="A0A919S2H7"/>
<evidence type="ECO:0000256" key="4">
    <source>
        <dbReference type="ARBA" id="ARBA00023239"/>
    </source>
</evidence>
<keyword evidence="3 6" id="KW-0862">Zinc</keyword>
<dbReference type="GO" id="GO:0015976">
    <property type="term" value="P:carbon utilization"/>
    <property type="evidence" value="ECO:0007669"/>
    <property type="project" value="InterPro"/>
</dbReference>
<reference evidence="9" key="1">
    <citation type="submission" date="2021-03" db="EMBL/GenBank/DDBJ databases">
        <title>Taxonomic study of Clostridium polyendosporum from meadow-gley soil under rice.</title>
        <authorList>
            <person name="Kobayashi H."/>
            <person name="Tanizawa Y."/>
            <person name="Yagura M."/>
        </authorList>
    </citation>
    <scope>NUCLEOTIDE SEQUENCE</scope>
    <source>
        <strain evidence="9">JCM 30710</strain>
    </source>
</reference>
<dbReference type="EC" id="4.2.1.1" evidence="2 7"/>
<dbReference type="PANTHER" id="PTHR11002">
    <property type="entry name" value="CARBONIC ANHYDRASE"/>
    <property type="match status" value="1"/>
</dbReference>
<protein>
    <recommendedName>
        <fullName evidence="2 7">Carbonic anhydrase</fullName>
        <ecNumber evidence="2 7">4.2.1.1</ecNumber>
    </recommendedName>
    <alternativeName>
        <fullName evidence="7">Carbonate dehydratase</fullName>
    </alternativeName>
</protein>
<keyword evidence="4 7" id="KW-0456">Lyase</keyword>
<dbReference type="GO" id="GO:0004089">
    <property type="term" value="F:carbonate dehydratase activity"/>
    <property type="evidence" value="ECO:0007669"/>
    <property type="project" value="UniProtKB-UniRule"/>
</dbReference>
<comment type="cofactor">
    <cofactor evidence="6">
        <name>Zn(2+)</name>
        <dbReference type="ChEBI" id="CHEBI:29105"/>
    </cofactor>
    <text evidence="6">Binds 1 zinc ion per subunit.</text>
</comment>
<dbReference type="EMBL" id="BOPZ01000026">
    <property type="protein sequence ID" value="GIM30040.1"/>
    <property type="molecule type" value="Genomic_DNA"/>
</dbReference>
<feature type="chain" id="PRO_5039093587" description="Carbonic anhydrase" evidence="8">
    <location>
        <begin position="26"/>
        <end position="251"/>
    </location>
</feature>
<dbReference type="Gene3D" id="3.40.1050.10">
    <property type="entry name" value="Carbonic anhydrase"/>
    <property type="match status" value="1"/>
</dbReference>
<dbReference type="SUPFAM" id="SSF53056">
    <property type="entry name" value="beta-carbonic anhydrase, cab"/>
    <property type="match status" value="1"/>
</dbReference>
<feature type="signal peptide" evidence="8">
    <location>
        <begin position="1"/>
        <end position="25"/>
    </location>
</feature>
<comment type="caution">
    <text evidence="9">The sequence shown here is derived from an EMBL/GenBank/DDBJ whole genome shotgun (WGS) entry which is preliminary data.</text>
</comment>
<evidence type="ECO:0000256" key="5">
    <source>
        <dbReference type="ARBA" id="ARBA00048348"/>
    </source>
</evidence>
<evidence type="ECO:0000256" key="2">
    <source>
        <dbReference type="ARBA" id="ARBA00012925"/>
    </source>
</evidence>
<dbReference type="PANTHER" id="PTHR11002:SF79">
    <property type="entry name" value="CARBONIC ANHYDRASE 2"/>
    <property type="match status" value="1"/>
</dbReference>
<dbReference type="GO" id="GO:0008270">
    <property type="term" value="F:zinc ion binding"/>
    <property type="evidence" value="ECO:0007669"/>
    <property type="project" value="UniProtKB-UniRule"/>
</dbReference>
<feature type="binding site" evidence="6">
    <location>
        <position position="157"/>
    </location>
    <ligand>
        <name>Zn(2+)</name>
        <dbReference type="ChEBI" id="CHEBI:29105"/>
    </ligand>
</feature>
<keyword evidence="6" id="KW-0479">Metal-binding</keyword>
<evidence type="ECO:0000313" key="9">
    <source>
        <dbReference type="EMBL" id="GIM30040.1"/>
    </source>
</evidence>
<evidence type="ECO:0000256" key="8">
    <source>
        <dbReference type="SAM" id="SignalP"/>
    </source>
</evidence>
<keyword evidence="10" id="KW-1185">Reference proteome</keyword>
<evidence type="ECO:0000256" key="6">
    <source>
        <dbReference type="PIRSR" id="PIRSR601765-1"/>
    </source>
</evidence>
<dbReference type="InterPro" id="IPR015892">
    <property type="entry name" value="Carbonic_anhydrase_CS"/>
</dbReference>
<sequence length="251" mass="27077">MKKNVLLKKLTVALVAGLLSVGVLSGCSNKETKSIQTEKETNVIATHDDNLHKDKVTAGEAEKAIIEGNKRFVSGKLANKDLSSEVRKDLSKNGQHPFAVVLTCSDSRVAPELVFDQGLGDLFVIRDAGNVVDAIETGSVEYAVEHLNVPLVVVLGHEKCGAVQATIEGGEATPDIEVMINKIKPSLDKIKVENKDAKQEEIASMVEDENAKETVNELLKSSAIKHLVDSGKLKVVAAKYHLESGEVEFLK</sequence>
<gene>
    <name evidence="9" type="ORF">CPJCM30710_27060</name>
</gene>
<comment type="function">
    <text evidence="7">Reversible hydration of carbon dioxide.</text>
</comment>
<dbReference type="PROSITE" id="PS51257">
    <property type="entry name" value="PROKAR_LIPOPROTEIN"/>
    <property type="match status" value="1"/>
</dbReference>
<keyword evidence="8" id="KW-0732">Signal</keyword>
<dbReference type="InterPro" id="IPR001765">
    <property type="entry name" value="Carbonic_anhydrase"/>
</dbReference>
<feature type="binding site" evidence="6">
    <location>
        <position position="104"/>
    </location>
    <ligand>
        <name>Zn(2+)</name>
        <dbReference type="ChEBI" id="CHEBI:29105"/>
    </ligand>
</feature>
<evidence type="ECO:0000256" key="3">
    <source>
        <dbReference type="ARBA" id="ARBA00022833"/>
    </source>
</evidence>
<organism evidence="9 10">
    <name type="scientific">Clostridium polyendosporum</name>
    <dbReference type="NCBI Taxonomy" id="69208"/>
    <lineage>
        <taxon>Bacteria</taxon>
        <taxon>Bacillati</taxon>
        <taxon>Bacillota</taxon>
        <taxon>Clostridia</taxon>
        <taxon>Eubacteriales</taxon>
        <taxon>Clostridiaceae</taxon>
        <taxon>Clostridium</taxon>
    </lineage>
</organism>
<evidence type="ECO:0000256" key="1">
    <source>
        <dbReference type="ARBA" id="ARBA00006217"/>
    </source>
</evidence>